<protein>
    <submittedName>
        <fullName evidence="1">Uncharacterized protein</fullName>
    </submittedName>
</protein>
<proteinExistence type="predicted"/>
<accession>A0A518C917</accession>
<evidence type="ECO:0000313" key="1">
    <source>
        <dbReference type="EMBL" id="QDU75684.1"/>
    </source>
</evidence>
<dbReference type="RefSeq" id="WP_144973257.1">
    <property type="nucleotide sequence ID" value="NZ_CP036289.1"/>
</dbReference>
<sequence length="173" mass="19540">MTLVIIFGSLFVLLSTFGLAAILFWPATEAGLAYLFERGNPVYDGIELNIARDEVSTISIGNDSQIPKQFFILINGSPKRLQDATVQDFLDIGFERDTTPGLLIHGNPLVQIDFVEMSAKGLTGMYIRTDKIQFSTSKDGPFLKLPVPYEKFKEQFGEPKSYIRRKSNWRDPR</sequence>
<dbReference type="Proteomes" id="UP000318626">
    <property type="component" value="Chromosome"/>
</dbReference>
<evidence type="ECO:0000313" key="2">
    <source>
        <dbReference type="Proteomes" id="UP000318626"/>
    </source>
</evidence>
<reference evidence="2" key="1">
    <citation type="submission" date="2019-02" db="EMBL/GenBank/DDBJ databases">
        <title>Deep-cultivation of Planctomycetes and their phenomic and genomic characterization uncovers novel biology.</title>
        <authorList>
            <person name="Wiegand S."/>
            <person name="Jogler M."/>
            <person name="Boedeker C."/>
            <person name="Pinto D."/>
            <person name="Vollmers J."/>
            <person name="Rivas-Marin E."/>
            <person name="Kohn T."/>
            <person name="Peeters S.H."/>
            <person name="Heuer A."/>
            <person name="Rast P."/>
            <person name="Oberbeckmann S."/>
            <person name="Bunk B."/>
            <person name="Jeske O."/>
            <person name="Meyerdierks A."/>
            <person name="Storesund J.E."/>
            <person name="Kallscheuer N."/>
            <person name="Luecker S."/>
            <person name="Lage O.M."/>
            <person name="Pohl T."/>
            <person name="Merkel B.J."/>
            <person name="Hornburger P."/>
            <person name="Mueller R.-W."/>
            <person name="Bruemmer F."/>
            <person name="Labrenz M."/>
            <person name="Spormann A.M."/>
            <person name="Op den Camp H."/>
            <person name="Overmann J."/>
            <person name="Amann R."/>
            <person name="Jetten M.S.M."/>
            <person name="Mascher T."/>
            <person name="Medema M.H."/>
            <person name="Devos D.P."/>
            <person name="Kaster A.-K."/>
            <person name="Ovreas L."/>
            <person name="Rohde M."/>
            <person name="Galperin M.Y."/>
            <person name="Jogler C."/>
        </authorList>
    </citation>
    <scope>NUCLEOTIDE SEQUENCE [LARGE SCALE GENOMIC DNA]</scope>
    <source>
        <strain evidence="2">Pan97</strain>
    </source>
</reference>
<keyword evidence="2" id="KW-1185">Reference proteome</keyword>
<organism evidence="1 2">
    <name type="scientific">Bremerella volcania</name>
    <dbReference type="NCBI Taxonomy" id="2527984"/>
    <lineage>
        <taxon>Bacteria</taxon>
        <taxon>Pseudomonadati</taxon>
        <taxon>Planctomycetota</taxon>
        <taxon>Planctomycetia</taxon>
        <taxon>Pirellulales</taxon>
        <taxon>Pirellulaceae</taxon>
        <taxon>Bremerella</taxon>
    </lineage>
</organism>
<name>A0A518C917_9BACT</name>
<dbReference type="EMBL" id="CP036289">
    <property type="protein sequence ID" value="QDU75684.1"/>
    <property type="molecule type" value="Genomic_DNA"/>
</dbReference>
<gene>
    <name evidence="1" type="ORF">Pan97_27180</name>
</gene>
<dbReference type="AlphaFoldDB" id="A0A518C917"/>
<dbReference type="KEGG" id="bvo:Pan97_27180"/>